<dbReference type="GO" id="GO:0016787">
    <property type="term" value="F:hydrolase activity"/>
    <property type="evidence" value="ECO:0007669"/>
    <property type="project" value="UniProtKB-KW"/>
</dbReference>
<sequence length="326" mass="37211">MWRPAQIGLLLLLSAAICHAETGFDARLTGYDYPYSVHTHRFSSQRQTLEMAYMHLPAKGERPTVLLLHGKNFAADYWQATAEYLSEKGYGVLMPDQIGFGKSSKPAHYQFSFEALAANTRALTDALGLKQVVVMGHSMGGMLAARYALRYPEQVTRLVMVNPVGLEDYLQYVEYKDPQFFYEQELEKTLEGVIAYQKKNYYDGQWKPEYEQLTDIHKGWIAGPDWPQVAWNNALTYDLIFTGAVVNEFERIAVPTHLIIGTRDTTGPGRGWKKPGVDYTLGQYDQLGKRAARRIPDAQLHELEGVGHMPQFEAFERYRQILDKIF</sequence>
<dbReference type="InterPro" id="IPR000639">
    <property type="entry name" value="Epox_hydrolase-like"/>
</dbReference>
<feature type="chain" id="PRO_5046903109" evidence="1">
    <location>
        <begin position="21"/>
        <end position="326"/>
    </location>
</feature>
<reference evidence="3" key="1">
    <citation type="submission" date="2023-07" db="EMBL/GenBank/DDBJ databases">
        <title>Gilvimarinus algae sp. nov., isolated from the surface of Kelp.</title>
        <authorList>
            <person name="Sun Y.Y."/>
            <person name="Gong Y."/>
            <person name="Du Z.J."/>
        </authorList>
    </citation>
    <scope>NUCLEOTIDE SEQUENCE</scope>
    <source>
        <strain evidence="3">SDUM040014</strain>
    </source>
</reference>
<dbReference type="EMBL" id="JAULRT010000062">
    <property type="protein sequence ID" value="MDO3383701.1"/>
    <property type="molecule type" value="Genomic_DNA"/>
</dbReference>
<comment type="caution">
    <text evidence="3">The sequence shown here is derived from an EMBL/GenBank/DDBJ whole genome shotgun (WGS) entry which is preliminary data.</text>
</comment>
<dbReference type="PRINTS" id="PR00111">
    <property type="entry name" value="ABHYDROLASE"/>
</dbReference>
<evidence type="ECO:0000259" key="2">
    <source>
        <dbReference type="Pfam" id="PF00561"/>
    </source>
</evidence>
<proteinExistence type="predicted"/>
<dbReference type="PANTHER" id="PTHR43798:SF33">
    <property type="entry name" value="HYDROLASE, PUTATIVE (AFU_ORTHOLOGUE AFUA_2G14860)-RELATED"/>
    <property type="match status" value="1"/>
</dbReference>
<protein>
    <submittedName>
        <fullName evidence="3">Alpha/beta hydrolase</fullName>
    </submittedName>
</protein>
<organism evidence="3 4">
    <name type="scientific">Gilvimarinus algae</name>
    <dbReference type="NCBI Taxonomy" id="3058037"/>
    <lineage>
        <taxon>Bacteria</taxon>
        <taxon>Pseudomonadati</taxon>
        <taxon>Pseudomonadota</taxon>
        <taxon>Gammaproteobacteria</taxon>
        <taxon>Cellvibrionales</taxon>
        <taxon>Cellvibrionaceae</taxon>
        <taxon>Gilvimarinus</taxon>
    </lineage>
</organism>
<dbReference type="InterPro" id="IPR050266">
    <property type="entry name" value="AB_hydrolase_sf"/>
</dbReference>
<evidence type="ECO:0000313" key="4">
    <source>
        <dbReference type="Proteomes" id="UP001168380"/>
    </source>
</evidence>
<dbReference type="InterPro" id="IPR029058">
    <property type="entry name" value="AB_hydrolase_fold"/>
</dbReference>
<name>A0ABT8THW9_9GAMM</name>
<evidence type="ECO:0000256" key="1">
    <source>
        <dbReference type="SAM" id="SignalP"/>
    </source>
</evidence>
<keyword evidence="4" id="KW-1185">Reference proteome</keyword>
<keyword evidence="1" id="KW-0732">Signal</keyword>
<dbReference type="PRINTS" id="PR00412">
    <property type="entry name" value="EPOXHYDRLASE"/>
</dbReference>
<dbReference type="Pfam" id="PF00561">
    <property type="entry name" value="Abhydrolase_1"/>
    <property type="match status" value="1"/>
</dbReference>
<dbReference type="RefSeq" id="WP_302714632.1">
    <property type="nucleotide sequence ID" value="NZ_JAULRT010000062.1"/>
</dbReference>
<dbReference type="Gene3D" id="3.40.50.1820">
    <property type="entry name" value="alpha/beta hydrolase"/>
    <property type="match status" value="1"/>
</dbReference>
<keyword evidence="3" id="KW-0378">Hydrolase</keyword>
<accession>A0ABT8THW9</accession>
<dbReference type="InterPro" id="IPR000073">
    <property type="entry name" value="AB_hydrolase_1"/>
</dbReference>
<gene>
    <name evidence="3" type="ORF">QWI16_16080</name>
</gene>
<dbReference type="PANTHER" id="PTHR43798">
    <property type="entry name" value="MONOACYLGLYCEROL LIPASE"/>
    <property type="match status" value="1"/>
</dbReference>
<feature type="signal peptide" evidence="1">
    <location>
        <begin position="1"/>
        <end position="20"/>
    </location>
</feature>
<dbReference type="SUPFAM" id="SSF53474">
    <property type="entry name" value="alpha/beta-Hydrolases"/>
    <property type="match status" value="1"/>
</dbReference>
<evidence type="ECO:0000313" key="3">
    <source>
        <dbReference type="EMBL" id="MDO3383701.1"/>
    </source>
</evidence>
<feature type="domain" description="AB hydrolase-1" evidence="2">
    <location>
        <begin position="63"/>
        <end position="313"/>
    </location>
</feature>
<dbReference type="Proteomes" id="UP001168380">
    <property type="component" value="Unassembled WGS sequence"/>
</dbReference>